<accession>A0ABS7Q5S5</accession>
<organism evidence="1 2">
    <name type="scientific">Actinacidiphila acidipaludis</name>
    <dbReference type="NCBI Taxonomy" id="2873382"/>
    <lineage>
        <taxon>Bacteria</taxon>
        <taxon>Bacillati</taxon>
        <taxon>Actinomycetota</taxon>
        <taxon>Actinomycetes</taxon>
        <taxon>Kitasatosporales</taxon>
        <taxon>Streptomycetaceae</taxon>
        <taxon>Actinacidiphila</taxon>
    </lineage>
</organism>
<evidence type="ECO:0000313" key="2">
    <source>
        <dbReference type="Proteomes" id="UP000778578"/>
    </source>
</evidence>
<dbReference type="RefSeq" id="WP_222961496.1">
    <property type="nucleotide sequence ID" value="NZ_JAINZZ010000005.1"/>
</dbReference>
<name>A0ABS7Q5S5_9ACTN</name>
<proteinExistence type="predicted"/>
<keyword evidence="2" id="KW-1185">Reference proteome</keyword>
<gene>
    <name evidence="1" type="ORF">K7862_06815</name>
</gene>
<dbReference type="EMBL" id="JAINZZ010000005">
    <property type="protein sequence ID" value="MBY8877352.1"/>
    <property type="molecule type" value="Genomic_DNA"/>
</dbReference>
<comment type="caution">
    <text evidence="1">The sequence shown here is derived from an EMBL/GenBank/DDBJ whole genome shotgun (WGS) entry which is preliminary data.</text>
</comment>
<sequence length="557" mass="61003">MTQRFDAYRRLEPDPRARTFAAGFAATLHDPLWFLARQWQLGEHQGENASTPVAVDLTAVHTPIRPDPGSPDRDPTVVPAEAIVEAEPDEWWTVGRRIRVGAVLAARAAAILAGVGTEYRLAGPPPPYADYGRRLPPPYGRLAGGFDGWALWRDRAQLGLTDADFSGLGIPAARPADHWQSDELVHEAGFPVGDPTVGRQLRLHRHRGGQVDWFAADAETAPPAGGAGASVTAADAADTVSQAITCYPTQLQYPGAPLPRWWEIEDAAVDIGGYPPDTSHFATALLIDLIASHSDDWFVLPVPAKAGHLLTVHQPTVTDGFGRTYPLAPPDDWSLFRSTGLDDDSLVVWLRTLTPLEGPVIEHVLLGLDEYSDVLWAVEQQVAGHTLASPDRTPAEEAANPTFALADRGGEPGERQWFTYVPGRGQTAYWHPYEIDDVPGTDGVPRRRFVQRRMADLSRTRPELLPAPTAELLRVRQGATEVVHQIEPATLPSIGVVLERRYHFARDALGRPLLWRSRRRTPSLNPPGTTMRFDVLAEGRVPAPTPPATFQGGRAWR</sequence>
<dbReference type="Proteomes" id="UP000778578">
    <property type="component" value="Unassembled WGS sequence"/>
</dbReference>
<protein>
    <submittedName>
        <fullName evidence="1">Uncharacterized protein</fullName>
    </submittedName>
</protein>
<reference evidence="1 2" key="1">
    <citation type="submission" date="2021-08" db="EMBL/GenBank/DDBJ databases">
        <title>WGS of actinomycetes from Thailand.</title>
        <authorList>
            <person name="Thawai C."/>
        </authorList>
    </citation>
    <scope>NUCLEOTIDE SEQUENCE [LARGE SCALE GENOMIC DNA]</scope>
    <source>
        <strain evidence="1 2">PLK6-54</strain>
    </source>
</reference>
<evidence type="ECO:0000313" key="1">
    <source>
        <dbReference type="EMBL" id="MBY8877352.1"/>
    </source>
</evidence>